<evidence type="ECO:0000313" key="9">
    <source>
        <dbReference type="Proteomes" id="UP001152562"/>
    </source>
</evidence>
<dbReference type="GO" id="GO:0031123">
    <property type="term" value="P:RNA 3'-end processing"/>
    <property type="evidence" value="ECO:0007669"/>
    <property type="project" value="TreeGrafter"/>
</dbReference>
<keyword evidence="9" id="KW-1185">Reference proteome</keyword>
<feature type="domain" description="Poly(A) RNA polymerase mitochondrial-like central palm" evidence="7">
    <location>
        <begin position="15"/>
        <end position="147"/>
    </location>
</feature>
<evidence type="ECO:0000256" key="4">
    <source>
        <dbReference type="ARBA" id="ARBA00022723"/>
    </source>
</evidence>
<dbReference type="GO" id="GO:0050265">
    <property type="term" value="F:RNA uridylyltransferase activity"/>
    <property type="evidence" value="ECO:0007669"/>
    <property type="project" value="TreeGrafter"/>
</dbReference>
<dbReference type="PANTHER" id="PTHR12271">
    <property type="entry name" value="POLY A POLYMERASE CID PAP -RELATED"/>
    <property type="match status" value="1"/>
</dbReference>
<dbReference type="InterPro" id="IPR054708">
    <property type="entry name" value="MTPAP-like_central"/>
</dbReference>
<dbReference type="InterPro" id="IPR002058">
    <property type="entry name" value="PAP_assoc"/>
</dbReference>
<protein>
    <recommendedName>
        <fullName evidence="10">PAP-associated domain-containing protein</fullName>
    </recommendedName>
</protein>
<gene>
    <name evidence="8" type="ORF">PIBRA_LOCUS1815</name>
</gene>
<dbReference type="EMBL" id="CALOZG010000002">
    <property type="protein sequence ID" value="CAH3974932.1"/>
    <property type="molecule type" value="Genomic_DNA"/>
</dbReference>
<dbReference type="InterPro" id="IPR043519">
    <property type="entry name" value="NT_sf"/>
</dbReference>
<evidence type="ECO:0000256" key="1">
    <source>
        <dbReference type="ARBA" id="ARBA00001936"/>
    </source>
</evidence>
<dbReference type="PANTHER" id="PTHR12271:SF66">
    <property type="entry name" value="TERMINAL URIDYLYLTRANSFERASE TAILOR"/>
    <property type="match status" value="1"/>
</dbReference>
<evidence type="ECO:0000259" key="6">
    <source>
        <dbReference type="Pfam" id="PF03828"/>
    </source>
</evidence>
<evidence type="ECO:0008006" key="10">
    <source>
        <dbReference type="Google" id="ProtNLM"/>
    </source>
</evidence>
<dbReference type="GO" id="GO:0046872">
    <property type="term" value="F:metal ion binding"/>
    <property type="evidence" value="ECO:0007669"/>
    <property type="project" value="UniProtKB-KW"/>
</dbReference>
<evidence type="ECO:0000256" key="3">
    <source>
        <dbReference type="ARBA" id="ARBA00022679"/>
    </source>
</evidence>
<evidence type="ECO:0000256" key="2">
    <source>
        <dbReference type="ARBA" id="ARBA00001946"/>
    </source>
</evidence>
<reference evidence="8" key="1">
    <citation type="submission" date="2022-05" db="EMBL/GenBank/DDBJ databases">
        <authorList>
            <person name="Okamura Y."/>
        </authorList>
    </citation>
    <scope>NUCLEOTIDE SEQUENCE</scope>
</reference>
<feature type="domain" description="PAP-associated" evidence="6">
    <location>
        <begin position="233"/>
        <end position="305"/>
    </location>
</feature>
<sequence length="349" mass="40385">MEYINPSCLSFDGDFNTQIKEIINYIKISDEERKNRRIVMYDLDSVLASICKGSQLEEFGSILTGLALKNSDIDCFVNIPLDVGEDAVQLALRTHRALLKNKTFVNVKVFTKTMIPKVNFKHRETKIFCDVTFSGRGALKNSLLLQYLISSEERILPLMFIVKYWAKINKITGRYLMSNYCLILLVIFFLQTERILPTIEFLQLNVEMEETDNWNTEFARVVNLNDNPKSVYELLGEFFRFYSVLDFKNNIISLYTGDLIKRKSFANVEKIPSVYEIYWVNVMEHNLPALVLDTPFCIQDPFNHSRNAGVTVKSQTAGCIVKLMKNAASIYEHESEDYFLRKLLNSYGK</sequence>
<comment type="caution">
    <text evidence="8">The sequence shown here is derived from an EMBL/GenBank/DDBJ whole genome shotgun (WGS) entry which is preliminary data.</text>
</comment>
<accession>A0A9P0SYD7</accession>
<comment type="cofactor">
    <cofactor evidence="2">
        <name>Mg(2+)</name>
        <dbReference type="ChEBI" id="CHEBI:18420"/>
    </cofactor>
</comment>
<keyword evidence="5" id="KW-0460">Magnesium</keyword>
<dbReference type="Gene3D" id="3.30.460.10">
    <property type="entry name" value="Beta Polymerase, domain 2"/>
    <property type="match status" value="1"/>
</dbReference>
<evidence type="ECO:0000259" key="7">
    <source>
        <dbReference type="Pfam" id="PF22600"/>
    </source>
</evidence>
<proteinExistence type="predicted"/>
<name>A0A9P0SYD7_PIEBR</name>
<keyword evidence="4" id="KW-0479">Metal-binding</keyword>
<dbReference type="AlphaFoldDB" id="A0A9P0SYD7"/>
<dbReference type="Proteomes" id="UP001152562">
    <property type="component" value="Unassembled WGS sequence"/>
</dbReference>
<dbReference type="SUPFAM" id="SSF81301">
    <property type="entry name" value="Nucleotidyltransferase"/>
    <property type="match status" value="1"/>
</dbReference>
<evidence type="ECO:0000256" key="5">
    <source>
        <dbReference type="ARBA" id="ARBA00022842"/>
    </source>
</evidence>
<dbReference type="CDD" id="cd05402">
    <property type="entry name" value="NT_PAP_TUTase"/>
    <property type="match status" value="1"/>
</dbReference>
<dbReference type="Pfam" id="PF03828">
    <property type="entry name" value="PAP_assoc"/>
    <property type="match status" value="1"/>
</dbReference>
<dbReference type="GO" id="GO:1990817">
    <property type="term" value="F:poly(A) RNA polymerase activity"/>
    <property type="evidence" value="ECO:0007669"/>
    <property type="project" value="UniProtKB-ARBA"/>
</dbReference>
<dbReference type="Pfam" id="PF22600">
    <property type="entry name" value="MTPAP-like_central"/>
    <property type="match status" value="1"/>
</dbReference>
<comment type="cofactor">
    <cofactor evidence="1">
        <name>Mn(2+)</name>
        <dbReference type="ChEBI" id="CHEBI:29035"/>
    </cofactor>
</comment>
<evidence type="ECO:0000313" key="8">
    <source>
        <dbReference type="EMBL" id="CAH3974932.1"/>
    </source>
</evidence>
<organism evidence="8 9">
    <name type="scientific">Pieris brassicae</name>
    <name type="common">White butterfly</name>
    <name type="synonym">Large white butterfly</name>
    <dbReference type="NCBI Taxonomy" id="7116"/>
    <lineage>
        <taxon>Eukaryota</taxon>
        <taxon>Metazoa</taxon>
        <taxon>Ecdysozoa</taxon>
        <taxon>Arthropoda</taxon>
        <taxon>Hexapoda</taxon>
        <taxon>Insecta</taxon>
        <taxon>Pterygota</taxon>
        <taxon>Neoptera</taxon>
        <taxon>Endopterygota</taxon>
        <taxon>Lepidoptera</taxon>
        <taxon>Glossata</taxon>
        <taxon>Ditrysia</taxon>
        <taxon>Papilionoidea</taxon>
        <taxon>Pieridae</taxon>
        <taxon>Pierinae</taxon>
        <taxon>Pieris</taxon>
    </lineage>
</organism>
<keyword evidence="3" id="KW-0808">Transferase</keyword>
<dbReference type="Gene3D" id="1.10.1410.10">
    <property type="match status" value="1"/>
</dbReference>
<dbReference type="SUPFAM" id="SSF81631">
    <property type="entry name" value="PAP/OAS1 substrate-binding domain"/>
    <property type="match status" value="1"/>
</dbReference>